<sequence>MTRRTLSPVSLMLLCWGITGTFSIWALMSLEHLPLVQTFILRENLDLSAITFAGVLWILFSLSIYVLADWMARLSLPKAQTFRPNLNVETAAKLTFTVNACFATVTLIWIAATAHSVGGLTQLAAAVYLDSLSTRDMLLEKKLFTGMRLFYAALPATGCLAAAFLAHGHLSLRARRMCKVTLALNLILLFLLPIVMSQRLLLLQFLLSSYIATCLVRGKIFGLRWLGLGVCLFLGLWFAREIITNPSLDQSAADIAWQKLAFYIVNDMWNSLAPLSRPIPHTHGALTFEGLTFLTFTDGLFHGADPSQIPELNAVLGGGEFPFFTTAYVDFGPILGMAVIAGFAILFRLVFYRACQSLGWAAIYAQIGAALLFSSHSVYVTHQNFLFSIAVIAVICRLARRTPQRSRHRAPQRAVPVFRSRRKAHIA</sequence>
<dbReference type="EMBL" id="CP146069">
    <property type="protein sequence ID" value="WWR46639.1"/>
    <property type="molecule type" value="Genomic_DNA"/>
</dbReference>
<name>A0ABZ2HII0_9RHOB</name>
<keyword evidence="2" id="KW-0812">Transmembrane</keyword>
<evidence type="ECO:0000313" key="4">
    <source>
        <dbReference type="Proteomes" id="UP001364156"/>
    </source>
</evidence>
<feature type="transmembrane region" description="Helical" evidence="2">
    <location>
        <begin position="331"/>
        <end position="351"/>
    </location>
</feature>
<feature type="region of interest" description="Disordered" evidence="1">
    <location>
        <begin position="406"/>
        <end position="427"/>
    </location>
</feature>
<keyword evidence="2" id="KW-0472">Membrane</keyword>
<feature type="transmembrane region" description="Helical" evidence="2">
    <location>
        <begin position="358"/>
        <end position="376"/>
    </location>
</feature>
<dbReference type="NCBIfam" id="TIGR04370">
    <property type="entry name" value="glyco_rpt_poly"/>
    <property type="match status" value="1"/>
</dbReference>
<keyword evidence="2" id="KW-1133">Transmembrane helix</keyword>
<organism evidence="3 4">
    <name type="scientific">Roseovarius phycicola</name>
    <dbReference type="NCBI Taxonomy" id="3080976"/>
    <lineage>
        <taxon>Bacteria</taxon>
        <taxon>Pseudomonadati</taxon>
        <taxon>Pseudomonadota</taxon>
        <taxon>Alphaproteobacteria</taxon>
        <taxon>Rhodobacterales</taxon>
        <taxon>Roseobacteraceae</taxon>
        <taxon>Roseovarius</taxon>
    </lineage>
</organism>
<feature type="transmembrane region" description="Helical" evidence="2">
    <location>
        <begin position="9"/>
        <end position="27"/>
    </location>
</feature>
<feature type="transmembrane region" description="Helical" evidence="2">
    <location>
        <begin position="382"/>
        <end position="399"/>
    </location>
</feature>
<evidence type="ECO:0000313" key="3">
    <source>
        <dbReference type="EMBL" id="WWR46639.1"/>
    </source>
</evidence>
<reference evidence="3 4" key="1">
    <citation type="submission" date="2023-10" db="EMBL/GenBank/DDBJ databases">
        <title>Roseovarius strain S88 nov., isolated from a marine algae.</title>
        <authorList>
            <person name="Lee M.W."/>
            <person name="Lee J.K."/>
            <person name="Kim J.M."/>
            <person name="Choi D.G."/>
            <person name="Baek J.H."/>
            <person name="Bayburt H."/>
            <person name="Jung J.J."/>
            <person name="Han D.M."/>
            <person name="Jeon C.O."/>
        </authorList>
    </citation>
    <scope>NUCLEOTIDE SEQUENCE [LARGE SCALE GENOMIC DNA]</scope>
    <source>
        <strain evidence="3 4">S88</strain>
    </source>
</reference>
<feature type="transmembrane region" description="Helical" evidence="2">
    <location>
        <begin position="178"/>
        <end position="195"/>
    </location>
</feature>
<protein>
    <submittedName>
        <fullName evidence="3">Oligosaccharide repeat unit polymerase</fullName>
    </submittedName>
</protein>
<dbReference type="Proteomes" id="UP001364156">
    <property type="component" value="Chromosome"/>
</dbReference>
<accession>A0ABZ2HII0</accession>
<gene>
    <name evidence="3" type="ORF">RZ517_00145</name>
</gene>
<feature type="transmembrane region" description="Helical" evidence="2">
    <location>
        <begin position="149"/>
        <end position="166"/>
    </location>
</feature>
<keyword evidence="4" id="KW-1185">Reference proteome</keyword>
<proteinExistence type="predicted"/>
<dbReference type="RefSeq" id="WP_338549487.1">
    <property type="nucleotide sequence ID" value="NZ_CP146069.1"/>
</dbReference>
<feature type="transmembrane region" description="Helical" evidence="2">
    <location>
        <begin position="47"/>
        <end position="68"/>
    </location>
</feature>
<feature type="transmembrane region" description="Helical" evidence="2">
    <location>
        <begin position="225"/>
        <end position="243"/>
    </location>
</feature>
<evidence type="ECO:0000256" key="2">
    <source>
        <dbReference type="SAM" id="Phobius"/>
    </source>
</evidence>
<evidence type="ECO:0000256" key="1">
    <source>
        <dbReference type="SAM" id="MobiDB-lite"/>
    </source>
</evidence>